<gene>
    <name evidence="1" type="ORF">HUW48_03395</name>
</gene>
<accession>A0A7L7L2V5</accession>
<reference evidence="1 2" key="2">
    <citation type="submission" date="2020-08" db="EMBL/GenBank/DDBJ databases">
        <title>Adhaeribacter dokdonensis sp. nov., isolated from the rhizosphere of Elymus tsukushiensis, a plant native to the Dokdo Islands, Republic of Korea.</title>
        <authorList>
            <person name="Ghim S.Y."/>
        </authorList>
    </citation>
    <scope>NUCLEOTIDE SEQUENCE [LARGE SCALE GENOMIC DNA]</scope>
    <source>
        <strain evidence="1 2">KUDC8001</strain>
    </source>
</reference>
<organism evidence="1 2">
    <name type="scientific">Adhaeribacter radiodurans</name>
    <dbReference type="NCBI Taxonomy" id="2745197"/>
    <lineage>
        <taxon>Bacteria</taxon>
        <taxon>Pseudomonadati</taxon>
        <taxon>Bacteroidota</taxon>
        <taxon>Cytophagia</taxon>
        <taxon>Cytophagales</taxon>
        <taxon>Hymenobacteraceae</taxon>
        <taxon>Adhaeribacter</taxon>
    </lineage>
</organism>
<keyword evidence="2" id="KW-1185">Reference proteome</keyword>
<dbReference type="Proteomes" id="UP000514509">
    <property type="component" value="Chromosome"/>
</dbReference>
<protein>
    <submittedName>
        <fullName evidence="1">Uncharacterized protein</fullName>
    </submittedName>
</protein>
<name>A0A7L7L2V5_9BACT</name>
<dbReference type="EMBL" id="CP055153">
    <property type="protein sequence ID" value="QMU27132.1"/>
    <property type="molecule type" value="Genomic_DNA"/>
</dbReference>
<dbReference type="KEGG" id="add:HUW48_03395"/>
<evidence type="ECO:0000313" key="1">
    <source>
        <dbReference type="EMBL" id="QMU27132.1"/>
    </source>
</evidence>
<sequence length="45" mass="5183">MLADLSMGGKEDNANQNWKELLAKFDQMKVRYTYSESSGWHSCLV</sequence>
<dbReference type="RefSeq" id="WP_182414333.1">
    <property type="nucleotide sequence ID" value="NZ_CP055153.1"/>
</dbReference>
<evidence type="ECO:0000313" key="2">
    <source>
        <dbReference type="Proteomes" id="UP000514509"/>
    </source>
</evidence>
<proteinExistence type="predicted"/>
<dbReference type="AlphaFoldDB" id="A0A7L7L2V5"/>
<reference evidence="1 2" key="1">
    <citation type="submission" date="2020-06" db="EMBL/GenBank/DDBJ databases">
        <authorList>
            <person name="Hwang Y.J."/>
        </authorList>
    </citation>
    <scope>NUCLEOTIDE SEQUENCE [LARGE SCALE GENOMIC DNA]</scope>
    <source>
        <strain evidence="1 2">KUDC8001</strain>
    </source>
</reference>